<dbReference type="SUPFAM" id="SSF52343">
    <property type="entry name" value="Ferredoxin reductase-like, C-terminal NADP-linked domain"/>
    <property type="match status" value="1"/>
</dbReference>
<evidence type="ECO:0000256" key="1">
    <source>
        <dbReference type="ARBA" id="ARBA00001974"/>
    </source>
</evidence>
<protein>
    <submittedName>
        <fullName evidence="13">Hybrid-cluster NAD(P)-dependent oxidoreductase</fullName>
    </submittedName>
</protein>
<evidence type="ECO:0000256" key="2">
    <source>
        <dbReference type="ARBA" id="ARBA00022630"/>
    </source>
</evidence>
<keyword evidence="8" id="KW-0411">Iron-sulfur</keyword>
<evidence type="ECO:0000256" key="7">
    <source>
        <dbReference type="ARBA" id="ARBA00023004"/>
    </source>
</evidence>
<keyword evidence="2" id="KW-0285">Flavoprotein</keyword>
<dbReference type="Pfam" id="PF00175">
    <property type="entry name" value="NAD_binding_1"/>
    <property type="match status" value="1"/>
</dbReference>
<evidence type="ECO:0000256" key="4">
    <source>
        <dbReference type="ARBA" id="ARBA00022723"/>
    </source>
</evidence>
<dbReference type="InterPro" id="IPR012675">
    <property type="entry name" value="Beta-grasp_dom_sf"/>
</dbReference>
<dbReference type="InterPro" id="IPR017938">
    <property type="entry name" value="Riboflavin_synthase-like_b-brl"/>
</dbReference>
<reference evidence="14" key="2">
    <citation type="submission" date="2023-07" db="EMBL/GenBank/DDBJ databases">
        <title>Ancylobacter moscoviensis sp. nov., facultatively methylotrophic bacteria from activated sludge and the reclassification of Starkeya novella (Starkey 1934) Kelly et al. 2000 as Ancylobacter novellus comb. nov., Starkeya koreensis Im et al. 2006 as Ancylobacter koreensis comb.nov., Angulomicrobium tetraedrale Vasil'eva et al. 1986 as Ancylobacter tetraedralis comb. nov., Angulomicrobium amanitiforme Fritz et al. 2004 as Ancylobacter amanitiformis comb. nov. and Methylorhabdus multivorans Doronina et al. 1996 as Ancylobacter multivorans comb. nov. and emended description of the genus Ancylobacter.</title>
        <authorList>
            <person name="Doronina N."/>
            <person name="Chemodurova A."/>
            <person name="Grouzdev D."/>
            <person name="Koziaeva V."/>
            <person name="Shi W."/>
            <person name="Wu L."/>
            <person name="Kaparullina E."/>
        </authorList>
    </citation>
    <scope>NUCLEOTIDE SEQUENCE [LARGE SCALE GENOMIC DNA]</scope>
    <source>
        <strain evidence="14">Jip08</strain>
    </source>
</reference>
<dbReference type="Pfam" id="PF00111">
    <property type="entry name" value="Fer2"/>
    <property type="match status" value="1"/>
</dbReference>
<keyword evidence="14" id="KW-1185">Reference proteome</keyword>
<dbReference type="SUPFAM" id="SSF63380">
    <property type="entry name" value="Riboflavin synthase domain-like"/>
    <property type="match status" value="1"/>
</dbReference>
<keyword evidence="4" id="KW-0479">Metal-binding</keyword>
<evidence type="ECO:0000256" key="10">
    <source>
        <dbReference type="ARBA" id="ARBA00061434"/>
    </source>
</evidence>
<dbReference type="InterPro" id="IPR001041">
    <property type="entry name" value="2Fe-2S_ferredoxin-type"/>
</dbReference>
<keyword evidence="5" id="KW-0274">FAD</keyword>
<dbReference type="InterPro" id="IPR039261">
    <property type="entry name" value="FNR_nucleotide-bd"/>
</dbReference>
<sequence length="405" mass="43434">MAATPAVSSDPTALRLVGSLPDWNPEADDALVVREIREETADVKTFVLAPKDPCVFRYQPGQFLTLDIPLAGESVNRCYTIASAPTRPHTISITVKRVPGGPVSNYLHDTVTVGSVLHAIGPMGDFSCFALGRPASAPKYLFLSGGSGITPLMSMARTFHDLGEPRDIVFVHAARSPADIIFRDELELMARNQPGSFRFAPVCEADARFAPWHGLRGRLNGGLLNHVAPDFREREVFVCGPAPFMAAVREMLKAAGFDMSRHHEESFDFGALADAEPEVAAEVAVAEAVQAVQEAVEETVAQAVADAAPEAPAAPVEVTTYSIEFAKQKRTIECRSDMFVLDAARRAGVRLPSSCAKGLCGTCKSKLVSGTVDMKHGGGIRQREIDAGMALLCCSKPTSDLVVDR</sequence>
<dbReference type="PROSITE" id="PS00197">
    <property type="entry name" value="2FE2S_FER_1"/>
    <property type="match status" value="1"/>
</dbReference>
<name>A0ABT0DLJ4_9HYPH</name>
<dbReference type="PANTHER" id="PTHR47354">
    <property type="entry name" value="NADH OXIDOREDUCTASE HCR"/>
    <property type="match status" value="1"/>
</dbReference>
<comment type="cofactor">
    <cofactor evidence="9">
        <name>[2Fe-2S] cluster</name>
        <dbReference type="ChEBI" id="CHEBI:190135"/>
    </cofactor>
</comment>
<dbReference type="CDD" id="cd06215">
    <property type="entry name" value="FNR_iron_sulfur_binding_1"/>
    <property type="match status" value="1"/>
</dbReference>
<dbReference type="PROSITE" id="PS51085">
    <property type="entry name" value="2FE2S_FER_2"/>
    <property type="match status" value="1"/>
</dbReference>
<keyword evidence="3" id="KW-0001">2Fe-2S</keyword>
<keyword evidence="6" id="KW-0560">Oxidoreductase</keyword>
<keyword evidence="7" id="KW-0408">Iron</keyword>
<evidence type="ECO:0000256" key="9">
    <source>
        <dbReference type="ARBA" id="ARBA00034078"/>
    </source>
</evidence>
<evidence type="ECO:0000313" key="14">
    <source>
        <dbReference type="Proteomes" id="UP001202867"/>
    </source>
</evidence>
<gene>
    <name evidence="13" type="ORF">MWN33_08910</name>
</gene>
<dbReference type="PRINTS" id="PR00371">
    <property type="entry name" value="FPNCR"/>
</dbReference>
<dbReference type="Gene3D" id="3.40.50.80">
    <property type="entry name" value="Nucleotide-binding domain of ferredoxin-NADP reductase (FNR) module"/>
    <property type="match status" value="1"/>
</dbReference>
<dbReference type="EMBL" id="JALKCG010000002">
    <property type="protein sequence ID" value="MCK0208148.1"/>
    <property type="molecule type" value="Genomic_DNA"/>
</dbReference>
<dbReference type="Gene3D" id="3.10.20.30">
    <property type="match status" value="1"/>
</dbReference>
<comment type="cofactor">
    <cofactor evidence="1">
        <name>FAD</name>
        <dbReference type="ChEBI" id="CHEBI:57692"/>
    </cofactor>
</comment>
<dbReference type="InterPro" id="IPR008333">
    <property type="entry name" value="Cbr1-like_FAD-bd_dom"/>
</dbReference>
<evidence type="ECO:0000256" key="6">
    <source>
        <dbReference type="ARBA" id="ARBA00023002"/>
    </source>
</evidence>
<evidence type="ECO:0000256" key="5">
    <source>
        <dbReference type="ARBA" id="ARBA00022827"/>
    </source>
</evidence>
<dbReference type="Proteomes" id="UP001202867">
    <property type="component" value="Unassembled WGS sequence"/>
</dbReference>
<proteinExistence type="inferred from homology"/>
<evidence type="ECO:0000256" key="8">
    <source>
        <dbReference type="ARBA" id="ARBA00023014"/>
    </source>
</evidence>
<dbReference type="InterPro" id="IPR036010">
    <property type="entry name" value="2Fe-2S_ferredoxin-like_sf"/>
</dbReference>
<dbReference type="InterPro" id="IPR006058">
    <property type="entry name" value="2Fe2S_fd_BS"/>
</dbReference>
<dbReference type="Gene3D" id="2.40.30.10">
    <property type="entry name" value="Translation factors"/>
    <property type="match status" value="1"/>
</dbReference>
<dbReference type="SUPFAM" id="SSF54292">
    <property type="entry name" value="2Fe-2S ferredoxin-like"/>
    <property type="match status" value="1"/>
</dbReference>
<feature type="domain" description="2Fe-2S ferredoxin-type" evidence="11">
    <location>
        <begin position="321"/>
        <end position="405"/>
    </location>
</feature>
<reference evidence="13 14" key="1">
    <citation type="submission" date="2022-04" db="EMBL/GenBank/DDBJ databases">
        <authorList>
            <person name="Grouzdev D.S."/>
            <person name="Pantiukh K.S."/>
            <person name="Krutkina M.S."/>
        </authorList>
    </citation>
    <scope>NUCLEOTIDE SEQUENCE [LARGE SCALE GENOMIC DNA]</scope>
    <source>
        <strain evidence="13 14">Jip08</strain>
    </source>
</reference>
<feature type="domain" description="FAD-binding FR-type" evidence="12">
    <location>
        <begin position="26"/>
        <end position="129"/>
    </location>
</feature>
<dbReference type="InterPro" id="IPR001433">
    <property type="entry name" value="OxRdtase_FAD/NAD-bd"/>
</dbReference>
<dbReference type="PRINTS" id="PR00410">
    <property type="entry name" value="PHEHYDRXLASE"/>
</dbReference>
<evidence type="ECO:0000259" key="11">
    <source>
        <dbReference type="PROSITE" id="PS51085"/>
    </source>
</evidence>
<dbReference type="InterPro" id="IPR017927">
    <property type="entry name" value="FAD-bd_FR_type"/>
</dbReference>
<dbReference type="PROSITE" id="PS51384">
    <property type="entry name" value="FAD_FR"/>
    <property type="match status" value="1"/>
</dbReference>
<dbReference type="InterPro" id="IPR050415">
    <property type="entry name" value="MRET"/>
</dbReference>
<accession>A0ABT0DLJ4</accession>
<organism evidence="13 14">
    <name type="scientific">Ancylobacter koreensis</name>
    <dbReference type="NCBI Taxonomy" id="266121"/>
    <lineage>
        <taxon>Bacteria</taxon>
        <taxon>Pseudomonadati</taxon>
        <taxon>Pseudomonadota</taxon>
        <taxon>Alphaproteobacteria</taxon>
        <taxon>Hyphomicrobiales</taxon>
        <taxon>Xanthobacteraceae</taxon>
        <taxon>Ancylobacter</taxon>
    </lineage>
</organism>
<evidence type="ECO:0000259" key="12">
    <source>
        <dbReference type="PROSITE" id="PS51384"/>
    </source>
</evidence>
<evidence type="ECO:0000313" key="13">
    <source>
        <dbReference type="EMBL" id="MCK0208148.1"/>
    </source>
</evidence>
<dbReference type="InterPro" id="IPR001709">
    <property type="entry name" value="Flavoprot_Pyr_Nucl_cyt_Rdtase"/>
</dbReference>
<comment type="caution">
    <text evidence="13">The sequence shown here is derived from an EMBL/GenBank/DDBJ whole genome shotgun (WGS) entry which is preliminary data.</text>
</comment>
<dbReference type="PANTHER" id="PTHR47354:SF6">
    <property type="entry name" value="NADH OXIDOREDUCTASE HCR"/>
    <property type="match status" value="1"/>
</dbReference>
<comment type="similarity">
    <text evidence="10">In the N-terminal section; belongs to the FAD-binding oxidoreductase type 6 family.</text>
</comment>
<evidence type="ECO:0000256" key="3">
    <source>
        <dbReference type="ARBA" id="ARBA00022714"/>
    </source>
</evidence>
<dbReference type="RefSeq" id="WP_247200130.1">
    <property type="nucleotide sequence ID" value="NZ_JALKCG010000002.1"/>
</dbReference>
<dbReference type="Pfam" id="PF00970">
    <property type="entry name" value="FAD_binding_6"/>
    <property type="match status" value="1"/>
</dbReference>
<dbReference type="CDD" id="cd00207">
    <property type="entry name" value="fer2"/>
    <property type="match status" value="1"/>
</dbReference>